<reference evidence="2 3" key="1">
    <citation type="journal article" date="2013" name="Proc. Natl. Acad. Sci. U.S.A.">
        <title>The king cobra genome reveals dynamic gene evolution and adaptation in the snake venom system.</title>
        <authorList>
            <person name="Vonk F.J."/>
            <person name="Casewell N.R."/>
            <person name="Henkel C.V."/>
            <person name="Heimberg A.M."/>
            <person name="Jansen H.J."/>
            <person name="McCleary R.J."/>
            <person name="Kerkkamp H.M."/>
            <person name="Vos R.A."/>
            <person name="Guerreiro I."/>
            <person name="Calvete J.J."/>
            <person name="Wuster W."/>
            <person name="Woods A.E."/>
            <person name="Logan J.M."/>
            <person name="Harrison R.A."/>
            <person name="Castoe T.A."/>
            <person name="de Koning A.P."/>
            <person name="Pollock D.D."/>
            <person name="Yandell M."/>
            <person name="Calderon D."/>
            <person name="Renjifo C."/>
            <person name="Currier R.B."/>
            <person name="Salgado D."/>
            <person name="Pla D."/>
            <person name="Sanz L."/>
            <person name="Hyder A.S."/>
            <person name="Ribeiro J.M."/>
            <person name="Arntzen J.W."/>
            <person name="van den Thillart G.E."/>
            <person name="Boetzer M."/>
            <person name="Pirovano W."/>
            <person name="Dirks R.P."/>
            <person name="Spaink H.P."/>
            <person name="Duboule D."/>
            <person name="McGlinn E."/>
            <person name="Kini R.M."/>
            <person name="Richardson M.K."/>
        </authorList>
    </citation>
    <scope>NUCLEOTIDE SEQUENCE</scope>
    <source>
        <tissue evidence="2">Blood</tissue>
    </source>
</reference>
<evidence type="ECO:0000313" key="2">
    <source>
        <dbReference type="EMBL" id="ETE69397.1"/>
    </source>
</evidence>
<evidence type="ECO:0000256" key="1">
    <source>
        <dbReference type="SAM" id="MobiDB-lite"/>
    </source>
</evidence>
<proteinExistence type="predicted"/>
<feature type="non-terminal residue" evidence="2">
    <location>
        <position position="1"/>
    </location>
</feature>
<dbReference type="AlphaFoldDB" id="V8P674"/>
<evidence type="ECO:0000313" key="3">
    <source>
        <dbReference type="Proteomes" id="UP000018936"/>
    </source>
</evidence>
<feature type="region of interest" description="Disordered" evidence="1">
    <location>
        <begin position="305"/>
        <end position="344"/>
    </location>
</feature>
<dbReference type="Proteomes" id="UP000018936">
    <property type="component" value="Unassembled WGS sequence"/>
</dbReference>
<feature type="compositionally biased region" description="Basic and acidic residues" evidence="1">
    <location>
        <begin position="334"/>
        <end position="344"/>
    </location>
</feature>
<protein>
    <submittedName>
        <fullName evidence="2">Uncharacterized protein</fullName>
    </submittedName>
</protein>
<feature type="compositionally biased region" description="Basic and acidic residues" evidence="1">
    <location>
        <begin position="310"/>
        <end position="324"/>
    </location>
</feature>
<accession>V8P674</accession>
<dbReference type="EMBL" id="AZIM01000770">
    <property type="protein sequence ID" value="ETE69397.1"/>
    <property type="molecule type" value="Genomic_DNA"/>
</dbReference>
<name>V8P674_OPHHA</name>
<keyword evidence="3" id="KW-1185">Reference proteome</keyword>
<sequence length="344" mass="38151">MDDKAKLILYTLWSLLAAIESCQFKGKMLLLTKKLPSQIRRSVRSKISWKSSLRMRQDSQGKRAQTVYDGRSFLPRRFEPQSWQVTFPPLDGAEKCRVGFLPGGFYFLGRFALWLQLCSPLAKFSPADCAETHPHIPRKEVGVRPRISSTRSMANGLVPSSSPGREFLLRFLCELDAGFSSGDELETTGANGRFQSSPVHLLPVSQMSGPWVVFNSVLGVEGTCGVRVIKLTVCGPDCLALVSVAAKVGATKGSLELTSLDAILTFLTLFCGPPSYTAGKAFVLLNTEKETLVLSLCRKFPSFACSSNKSYDREGRGKEKEEKGGRKKRRKERRKEEGRKKKGE</sequence>
<gene>
    <name evidence="2" type="ORF">L345_04801</name>
</gene>
<organism evidence="2 3">
    <name type="scientific">Ophiophagus hannah</name>
    <name type="common">King cobra</name>
    <name type="synonym">Naja hannah</name>
    <dbReference type="NCBI Taxonomy" id="8665"/>
    <lineage>
        <taxon>Eukaryota</taxon>
        <taxon>Metazoa</taxon>
        <taxon>Chordata</taxon>
        <taxon>Craniata</taxon>
        <taxon>Vertebrata</taxon>
        <taxon>Euteleostomi</taxon>
        <taxon>Lepidosauria</taxon>
        <taxon>Squamata</taxon>
        <taxon>Bifurcata</taxon>
        <taxon>Unidentata</taxon>
        <taxon>Episquamata</taxon>
        <taxon>Toxicofera</taxon>
        <taxon>Serpentes</taxon>
        <taxon>Colubroidea</taxon>
        <taxon>Elapidae</taxon>
        <taxon>Elapinae</taxon>
        <taxon>Ophiophagus</taxon>
    </lineage>
</organism>
<comment type="caution">
    <text evidence="2">The sequence shown here is derived from an EMBL/GenBank/DDBJ whole genome shotgun (WGS) entry which is preliminary data.</text>
</comment>